<dbReference type="InterPro" id="IPR029052">
    <property type="entry name" value="Metallo-depent_PP-like"/>
</dbReference>
<dbReference type="Pfam" id="PF00149">
    <property type="entry name" value="Metallophos"/>
    <property type="match status" value="1"/>
</dbReference>
<evidence type="ECO:0000259" key="3">
    <source>
        <dbReference type="Pfam" id="PF00149"/>
    </source>
</evidence>
<feature type="chain" id="PRO_5046507111" evidence="2">
    <location>
        <begin position="27"/>
        <end position="707"/>
    </location>
</feature>
<dbReference type="Pfam" id="PF17957">
    <property type="entry name" value="Big_7"/>
    <property type="match status" value="1"/>
</dbReference>
<evidence type="ECO:0000313" key="5">
    <source>
        <dbReference type="EMBL" id="MCW1925015.1"/>
    </source>
</evidence>
<comment type="caution">
    <text evidence="5">The sequence shown here is derived from an EMBL/GenBank/DDBJ whole genome shotgun (WGS) entry which is preliminary data.</text>
</comment>
<dbReference type="Gene3D" id="3.60.21.10">
    <property type="match status" value="1"/>
</dbReference>
<dbReference type="InterPro" id="IPR013783">
    <property type="entry name" value="Ig-like_fold"/>
</dbReference>
<proteinExistence type="predicted"/>
<evidence type="ECO:0000313" key="6">
    <source>
        <dbReference type="Proteomes" id="UP001320876"/>
    </source>
</evidence>
<dbReference type="EMBL" id="JAPDDT010000011">
    <property type="protein sequence ID" value="MCW1925015.1"/>
    <property type="molecule type" value="Genomic_DNA"/>
</dbReference>
<dbReference type="SUPFAM" id="SSF49363">
    <property type="entry name" value="Purple acid phosphatase, N-terminal domain"/>
    <property type="match status" value="1"/>
</dbReference>
<feature type="signal peptide" evidence="2">
    <location>
        <begin position="1"/>
        <end position="26"/>
    </location>
</feature>
<protein>
    <submittedName>
        <fullName evidence="5">DNRLRE domain-containing protein</fullName>
    </submittedName>
</protein>
<sequence>MNPILKPTAAALAALLAILTPDQATAATDYFRLSWRADPSSTMVVGWRQNGGSSPVVHYGTTDHGTNYASYPLSATPARTTTAKGMTHSFARLAGLSPDTAYYFVVRDSSGTSARMWFRTAPTVAKDLTYITGGDSRNNRTPRQQANQMVSKLRPLFVLFGGDYTDGNTNTEWADWFADWQQTKSTDGRMYPIIAARGNHDDNLSLVDMFDIPNANVYYALNVGGSFMRLYTLNSEITAGGTQGTWLSDDLAANTAAKWKIAQYHKPMFPHESAKAENTAIYSAWAQPFYDHAMSLVSESDSHCVKTTWPVRPTGSTSSASAFTRDDANGTVYVGEGCWGAPLRSANDNKSYTRNSESFNNLMWVHAYQDRMELRTIDVANVSSVASVSDSNPFALPSGLNVWNPSNGGVITMYPRDAGTPGNVAPTVALTAPSSGGSFTAPAAITVSANAADSDGSVTGVEFLANGSVIGSDSTSPYSISWSSVPAGSYTVTARATDNQGSITTSANVGITVVPGAGSTVVSLQNGTNGYSGATDTKIRSNAATTNYGTATSIEIDGSPDYAGLIRWNLSSIPAGKTVTAASITVNVTDVTTEAYEIYALRRNWTPSQATWNIAASGANWGTPGASNTSTDRESTVLGTMSSSTTGLKTFALNASGVAKVQSWVNSPSSNHGFIIMDYVNNSNGLDFSSSEDTAAANRPKLTVTYE</sequence>
<dbReference type="SUPFAM" id="SSF49299">
    <property type="entry name" value="PKD domain"/>
    <property type="match status" value="1"/>
</dbReference>
<evidence type="ECO:0000259" key="4">
    <source>
        <dbReference type="Pfam" id="PF16656"/>
    </source>
</evidence>
<gene>
    <name evidence="5" type="ORF">OKA05_20805</name>
</gene>
<dbReference type="Proteomes" id="UP001320876">
    <property type="component" value="Unassembled WGS sequence"/>
</dbReference>
<dbReference type="Gene3D" id="2.60.40.10">
    <property type="entry name" value="Immunoglobulins"/>
    <property type="match status" value="1"/>
</dbReference>
<feature type="domain" description="Calcineurin-like phosphoesterase" evidence="3">
    <location>
        <begin position="148"/>
        <end position="273"/>
    </location>
</feature>
<accession>A0ABT3GNB2</accession>
<dbReference type="Gene3D" id="2.60.40.380">
    <property type="entry name" value="Purple acid phosphatase-like, N-terminal"/>
    <property type="match status" value="1"/>
</dbReference>
<dbReference type="Pfam" id="PF16656">
    <property type="entry name" value="Pur_ac_phosph_N"/>
    <property type="match status" value="1"/>
</dbReference>
<dbReference type="NCBIfam" id="NF033679">
    <property type="entry name" value="DNRLRE_dom"/>
    <property type="match status" value="1"/>
</dbReference>
<dbReference type="InterPro" id="IPR035986">
    <property type="entry name" value="PKD_dom_sf"/>
</dbReference>
<dbReference type="SUPFAM" id="SSF56300">
    <property type="entry name" value="Metallo-dependent phosphatases"/>
    <property type="match status" value="1"/>
</dbReference>
<evidence type="ECO:0000256" key="1">
    <source>
        <dbReference type="ARBA" id="ARBA00022729"/>
    </source>
</evidence>
<dbReference type="PANTHER" id="PTHR45867:SF3">
    <property type="entry name" value="ACID PHOSPHATASE TYPE 7"/>
    <property type="match status" value="1"/>
</dbReference>
<dbReference type="InterPro" id="IPR015914">
    <property type="entry name" value="PAPs_N"/>
</dbReference>
<name>A0ABT3GNB2_9BACT</name>
<keyword evidence="6" id="KW-1185">Reference proteome</keyword>
<reference evidence="5 6" key="1">
    <citation type="submission" date="2022-10" db="EMBL/GenBank/DDBJ databases">
        <title>Luteolibacter arcticus strain CCTCC AB 2014275, whole genome shotgun sequencing project.</title>
        <authorList>
            <person name="Zhao G."/>
            <person name="Shen L."/>
        </authorList>
    </citation>
    <scope>NUCLEOTIDE SEQUENCE [LARGE SCALE GENOMIC DNA]</scope>
    <source>
        <strain evidence="5 6">CCTCC AB 2014275</strain>
    </source>
</reference>
<dbReference type="RefSeq" id="WP_264489123.1">
    <property type="nucleotide sequence ID" value="NZ_JAPDDT010000011.1"/>
</dbReference>
<keyword evidence="1 2" id="KW-0732">Signal</keyword>
<dbReference type="InterPro" id="IPR004843">
    <property type="entry name" value="Calcineurin-like_PHP"/>
</dbReference>
<evidence type="ECO:0000256" key="2">
    <source>
        <dbReference type="SAM" id="SignalP"/>
    </source>
</evidence>
<dbReference type="PANTHER" id="PTHR45867">
    <property type="entry name" value="PURPLE ACID PHOSPHATASE"/>
    <property type="match status" value="1"/>
</dbReference>
<organism evidence="5 6">
    <name type="scientific">Luteolibacter arcticus</name>
    <dbReference type="NCBI Taxonomy" id="1581411"/>
    <lineage>
        <taxon>Bacteria</taxon>
        <taxon>Pseudomonadati</taxon>
        <taxon>Verrucomicrobiota</taxon>
        <taxon>Verrucomicrobiia</taxon>
        <taxon>Verrucomicrobiales</taxon>
        <taxon>Verrucomicrobiaceae</taxon>
        <taxon>Luteolibacter</taxon>
    </lineage>
</organism>
<feature type="domain" description="Purple acid phosphatase N-terminal" evidence="4">
    <location>
        <begin position="31"/>
        <end position="120"/>
    </location>
</feature>
<dbReference type="InterPro" id="IPR008963">
    <property type="entry name" value="Purple_acid_Pase-like_N"/>
</dbReference>